<sequence length="601" mass="67584">MRIFNAGLVSGLGIATLALLSGCRLCGGEFVGFCWNWRDGGLKSFQDDLEESDVRMVYDRSGIHWLTTGPTLSVVSFVLCTLETASFSFYSTMVQSSEKLSSFSDFIARALTSKSETRGRGRDRPYEYRRARRERWSFLQRGASRNRSERSLSGGMVLAETFSSPSPVETEVTVEVQCLSDSPLLSPDLETFVSNLIVPEVQPRLALLPSHAGEDADAREERKKETERLMSLRDLLAHPKNFDVGEPLGTGPPQQSIYTSGFHRSVGLVRPAYFEEDKSGTRTWLWEQIAQMLSVPVGFFYERWMGGCKGEVLKDADTIPGLVLGDLWMREAYDTVSSSWKSEHSPEDTSNSEEGKATVRYPKMAVKEGDRESSKKRRVEILPHAPFSFHMVVLQMGPQELKLQTSLRALWEDRKRVWKEAVAKGEGDPEPPKPPPGLVKSLHESFTITQTDVQIDGVMEKITPTAALLPVFNVIYALIRKGKMDYSTVADVAFTTHGSKGRIEDLASMKEANCLTFAQLVYDFYKVFYKECFFKDFPKKEHMMRNGKPSLPLRGGSPRTRTAYANCVVEQFDAAQNKIHRILRSEQKAGEIQSLPDWLAS</sequence>
<evidence type="ECO:0000256" key="2">
    <source>
        <dbReference type="SAM" id="SignalP"/>
    </source>
</evidence>
<evidence type="ECO:0000313" key="3">
    <source>
        <dbReference type="EMBL" id="CEM23852.1"/>
    </source>
</evidence>
<evidence type="ECO:0000256" key="1">
    <source>
        <dbReference type="SAM" id="MobiDB-lite"/>
    </source>
</evidence>
<dbReference type="EMBL" id="CDMZ01000910">
    <property type="protein sequence ID" value="CEM23852.1"/>
    <property type="molecule type" value="Genomic_DNA"/>
</dbReference>
<dbReference type="AlphaFoldDB" id="A0A0G4G5M7"/>
<keyword evidence="2" id="KW-0732">Signal</keyword>
<dbReference type="VEuPathDB" id="CryptoDB:Cvel_20387"/>
<protein>
    <submittedName>
        <fullName evidence="3">Uncharacterized protein</fullName>
    </submittedName>
</protein>
<name>A0A0G4G5M7_9ALVE</name>
<proteinExistence type="predicted"/>
<feature type="signal peptide" evidence="2">
    <location>
        <begin position="1"/>
        <end position="28"/>
    </location>
</feature>
<accession>A0A0G4G5M7</accession>
<gene>
    <name evidence="3" type="ORF">Cvel_20387</name>
</gene>
<feature type="compositionally biased region" description="Basic and acidic residues" evidence="1">
    <location>
        <begin position="341"/>
        <end position="357"/>
    </location>
</feature>
<feature type="region of interest" description="Disordered" evidence="1">
    <location>
        <begin position="339"/>
        <end position="377"/>
    </location>
</feature>
<organism evidence="3">
    <name type="scientific">Chromera velia CCMP2878</name>
    <dbReference type="NCBI Taxonomy" id="1169474"/>
    <lineage>
        <taxon>Eukaryota</taxon>
        <taxon>Sar</taxon>
        <taxon>Alveolata</taxon>
        <taxon>Colpodellida</taxon>
        <taxon>Chromeraceae</taxon>
        <taxon>Chromera</taxon>
    </lineage>
</organism>
<feature type="chain" id="PRO_5005190235" evidence="2">
    <location>
        <begin position="29"/>
        <end position="601"/>
    </location>
</feature>
<reference evidence="3" key="1">
    <citation type="submission" date="2014-11" db="EMBL/GenBank/DDBJ databases">
        <authorList>
            <person name="Otto D Thomas"/>
            <person name="Naeem Raeece"/>
        </authorList>
    </citation>
    <scope>NUCLEOTIDE SEQUENCE</scope>
</reference>
<dbReference type="PROSITE" id="PS51257">
    <property type="entry name" value="PROKAR_LIPOPROTEIN"/>
    <property type="match status" value="1"/>
</dbReference>